<protein>
    <submittedName>
        <fullName evidence="1">Uncharacterized protein</fullName>
    </submittedName>
</protein>
<organism evidence="1">
    <name type="scientific">marine metagenome</name>
    <dbReference type="NCBI Taxonomy" id="408172"/>
    <lineage>
        <taxon>unclassified sequences</taxon>
        <taxon>metagenomes</taxon>
        <taxon>ecological metagenomes</taxon>
    </lineage>
</organism>
<reference evidence="1" key="1">
    <citation type="submission" date="2018-05" db="EMBL/GenBank/DDBJ databases">
        <authorList>
            <person name="Lanie J.A."/>
            <person name="Ng W.-L."/>
            <person name="Kazmierczak K.M."/>
            <person name="Andrzejewski T.M."/>
            <person name="Davidsen T.M."/>
            <person name="Wayne K.J."/>
            <person name="Tettelin H."/>
            <person name="Glass J.I."/>
            <person name="Rusch D."/>
            <person name="Podicherti R."/>
            <person name="Tsui H.-C.T."/>
            <person name="Winkler M.E."/>
        </authorList>
    </citation>
    <scope>NUCLEOTIDE SEQUENCE</scope>
</reference>
<accession>A0A382Q9H1</accession>
<dbReference type="AlphaFoldDB" id="A0A382Q9H1"/>
<proteinExistence type="predicted"/>
<name>A0A382Q9H1_9ZZZZ</name>
<gene>
    <name evidence="1" type="ORF">METZ01_LOCUS334474</name>
</gene>
<dbReference type="EMBL" id="UINC01112576">
    <property type="protein sequence ID" value="SVC81620.1"/>
    <property type="molecule type" value="Genomic_DNA"/>
</dbReference>
<evidence type="ECO:0000313" key="1">
    <source>
        <dbReference type="EMBL" id="SVC81620.1"/>
    </source>
</evidence>
<sequence length="255" mass="29574">MKIQMFHRVAGISKLYPPILGTQHTPAWVTKVRKENIDAEKFSILKCPGIFELFSRGFYVSLPYDIEIVAKEEITFKHPSFKPERMPVDVYDETNGWHEQYMSAGIHDEDTISKYFPLRKGAHKSILNLKTGWTVISSVPLLLLPVPYPDRYDFESSIGILDPKQDTNIAAQLCINEEVVNISAGENVIFVVPLTNEKWELDIRELTTKDKLWLTTMHLFKSGWSKMQKGGFFRFSTCPFSIKQEKFKLFTKFWK</sequence>